<sequence>MPRVHSMSGYENIHSPTANSDFEHVVIGVILSNGEVRGDQHRCNARACSGMTFGRLADLKRHHSSLHGGAGGKGQRTWCPVDGCESPFTDL</sequence>
<keyword evidence="2" id="KW-1185">Reference proteome</keyword>
<accession>A0A8H7B182</accession>
<dbReference type="GeneID" id="62209025"/>
<reference evidence="1" key="2">
    <citation type="submission" date="2020-08" db="EMBL/GenBank/DDBJ databases">
        <title>Draft Genome Sequence of Cumin Blight Pathogen Alternaria burnsii.</title>
        <authorList>
            <person name="Feng Z."/>
        </authorList>
    </citation>
    <scope>NUCLEOTIDE SEQUENCE</scope>
    <source>
        <strain evidence="1">CBS107.38</strain>
    </source>
</reference>
<dbReference type="RefSeq" id="XP_038781401.1">
    <property type="nucleotide sequence ID" value="XM_038935847.1"/>
</dbReference>
<organism evidence="1 2">
    <name type="scientific">Alternaria burnsii</name>
    <dbReference type="NCBI Taxonomy" id="1187904"/>
    <lineage>
        <taxon>Eukaryota</taxon>
        <taxon>Fungi</taxon>
        <taxon>Dikarya</taxon>
        <taxon>Ascomycota</taxon>
        <taxon>Pezizomycotina</taxon>
        <taxon>Dothideomycetes</taxon>
        <taxon>Pleosporomycetidae</taxon>
        <taxon>Pleosporales</taxon>
        <taxon>Pleosporineae</taxon>
        <taxon>Pleosporaceae</taxon>
        <taxon>Alternaria</taxon>
        <taxon>Alternaria sect. Alternaria</taxon>
    </lineage>
</organism>
<evidence type="ECO:0000313" key="2">
    <source>
        <dbReference type="Proteomes" id="UP000596902"/>
    </source>
</evidence>
<dbReference type="Proteomes" id="UP000596902">
    <property type="component" value="Unassembled WGS sequence"/>
</dbReference>
<name>A0A8H7B182_9PLEO</name>
<dbReference type="AlphaFoldDB" id="A0A8H7B182"/>
<comment type="caution">
    <text evidence="1">The sequence shown here is derived from an EMBL/GenBank/DDBJ whole genome shotgun (WGS) entry which is preliminary data.</text>
</comment>
<reference evidence="1" key="1">
    <citation type="submission" date="2020-01" db="EMBL/GenBank/DDBJ databases">
        <authorList>
            <person name="Feng Z.H.Z."/>
        </authorList>
    </citation>
    <scope>NUCLEOTIDE SEQUENCE</scope>
    <source>
        <strain evidence="1">CBS107.38</strain>
    </source>
</reference>
<gene>
    <name evidence="1" type="ORF">GT037_010800</name>
</gene>
<evidence type="ECO:0000313" key="1">
    <source>
        <dbReference type="EMBL" id="KAF7671019.1"/>
    </source>
</evidence>
<dbReference type="EMBL" id="JAAABM010000025">
    <property type="protein sequence ID" value="KAF7671019.1"/>
    <property type="molecule type" value="Genomic_DNA"/>
</dbReference>
<protein>
    <submittedName>
        <fullName evidence="1">Uncharacterized protein</fullName>
    </submittedName>
</protein>
<proteinExistence type="predicted"/>